<dbReference type="Pfam" id="PF03117">
    <property type="entry name" value="Herpes_UL49_1"/>
    <property type="match status" value="1"/>
</dbReference>
<dbReference type="RefSeq" id="YP_007417824.1">
    <property type="nucleotide sequence ID" value="NC_020231.1"/>
</dbReference>
<evidence type="ECO:0000313" key="1">
    <source>
        <dbReference type="EMBL" id="AGE11528.1"/>
    </source>
</evidence>
<evidence type="ECO:0000313" key="2">
    <source>
        <dbReference type="EMBL" id="BAJ78517.1"/>
    </source>
</evidence>
<sequence length="546" mass="61949">MAFRLRQIVCELLFPLCRHDGDHHFGLLLTGSTLVDRGVRCVNARHAQSSSASADREHSRDAFFCTLDLFVTDRRFLSKDLVDRFYSKFSKAWLELGSEKRECISVMFKRVLITKSFFMFINYMYLLHCICQITDIMSIPFVGTVRWSDVEKKLRSYPVDRLETLLECMSMQHFSDLHRHVFGVDFRIPFSNQMSTPCMSLLRLKDYECVPDIVLYNGVNWSGRGSCGDSFAASKSLVEGLRRAAVSAPCGNPLYVMAKALVENYCRNRSRYLIPLGKSAFPDILRVKHTVIHHSRHKHRGSVHGRGSVGVCRTGTGNAFSEPDKIIMFGLSVALRHGISHSLLNLPMSCFCKTKCERYRTPGSLYAVVCNNCGHCLNLGKERLYCGYTFPLNSMLYYRDKQEKSVIFSTHNDLAHCSLCGSQYLSKEPIYSVLRYDVCGFRIANVLWRAVTGSNSSCAVYNNNVGVDIIVPCSSRTCFSTVVLRKITTDRLLRLITHGSDFSCQLCQNNYRETCLDGEERSDGICVGCEIVRDTYCRYAQGGERV</sequence>
<evidence type="ECO:0000313" key="4">
    <source>
        <dbReference type="Proteomes" id="UP000132784"/>
    </source>
</evidence>
<dbReference type="InterPro" id="IPR004339">
    <property type="entry name" value="UL49"/>
</dbReference>
<dbReference type="KEGG" id="vg:14536651"/>
<dbReference type="Proteomes" id="UP000102041">
    <property type="component" value="Segment"/>
</dbReference>
<dbReference type="EMBL" id="KC503762">
    <property type="protein sequence ID" value="AGE11528.1"/>
    <property type="molecule type" value="Genomic_DNA"/>
</dbReference>
<keyword evidence="4" id="KW-1185">Reference proteome</keyword>
<dbReference type="OrthoDB" id="2844at10239"/>
<dbReference type="Proteomes" id="UP000132784">
    <property type="component" value="Segment"/>
</dbReference>
<protein>
    <submittedName>
        <fullName evidence="1 2">GP49</fullName>
    </submittedName>
</protein>
<dbReference type="EMBL" id="AB592928">
    <property type="protein sequence ID" value="BAJ78517.1"/>
    <property type="molecule type" value="Genomic_DNA"/>
</dbReference>
<accession>E9RH65</accession>
<name>E9RH65_GPCMV</name>
<evidence type="ECO:0000313" key="3">
    <source>
        <dbReference type="Proteomes" id="UP000102041"/>
    </source>
</evidence>
<reference evidence="2 3" key="1">
    <citation type="journal article" date="2011" name="J. Gen. Virol.">
        <title>Re-evaluation of the genome sequence of guinea pig cytomegalovirus.</title>
        <authorList>
            <person name="Kanai K."/>
            <person name="Yamada S."/>
            <person name="Yamamoto Y."/>
            <person name="Fukui Y."/>
            <person name="Kurane I."/>
            <person name="Inoue N."/>
        </authorList>
    </citation>
    <scope>NUCLEOTIDE SEQUENCE [LARGE SCALE GENOMIC DNA]</scope>
    <source>
        <strain evidence="2">22122</strain>
    </source>
</reference>
<reference evidence="1 4" key="2">
    <citation type="journal article" date="2013" name="Genome Announc.">
        <title>Complete genome sequence of pathogenic Guinea pig cytomegalovirus from salivary gland homogenates of infected animals.</title>
        <authorList>
            <person name="Yang D."/>
            <person name="Tamburro K."/>
            <person name="Dittmer D."/>
            <person name="Cui X."/>
            <person name="McVoy M.A."/>
            <person name="Hernandez-Alvarado N."/>
            <person name="Schleiss M.R."/>
        </authorList>
    </citation>
    <scope>NUCLEOTIDE SEQUENCE [LARGE SCALE GENOMIC DNA]</scope>
    <source>
        <strain evidence="1">21222</strain>
    </source>
</reference>
<organism evidence="2 3">
    <name type="scientific">Guinea pig cytomegalovirus (strain 22122)</name>
    <name type="common">GPCMV</name>
    <dbReference type="NCBI Taxonomy" id="103920"/>
    <lineage>
        <taxon>Viruses</taxon>
        <taxon>Duplodnaviria</taxon>
        <taxon>Heunggongvirae</taxon>
        <taxon>Peploviricota</taxon>
        <taxon>Herviviricetes</taxon>
        <taxon>Herpesvirales</taxon>
        <taxon>Orthoherpesviridae</taxon>
        <taxon>Betaherpesvirinae</taxon>
        <taxon>Quwivirus</taxon>
        <taxon>Quwivirus caviidbeta2</taxon>
    </lineage>
</organism>
<dbReference type="GO" id="GO:0019033">
    <property type="term" value="C:viral tegument"/>
    <property type="evidence" value="ECO:0007669"/>
    <property type="project" value="InterPro"/>
</dbReference>
<dbReference type="GO" id="GO:0016032">
    <property type="term" value="P:viral process"/>
    <property type="evidence" value="ECO:0007669"/>
    <property type="project" value="InterPro"/>
</dbReference>
<proteinExistence type="predicted"/>
<organismHost>
    <name type="scientific">Cavia porcellus</name>
    <name type="common">Guinea pig</name>
    <dbReference type="NCBI Taxonomy" id="10141"/>
</organismHost>
<dbReference type="GeneID" id="14536651"/>
<gene>
    <name evidence="2" type="primary">GP49</name>
</gene>